<dbReference type="InterPro" id="IPR000313">
    <property type="entry name" value="PWWP_dom"/>
</dbReference>
<sequence>MTESFELGDLFWAKVGSHPWWPCMIYYTPDGEILQLLSSVPLTLEEEAESIAAYLREEIEVRSEKNPDIDQKLLENELRAQWPSFDIPTKRSYLQDKLGIFNTTPQ</sequence>
<dbReference type="EMBL" id="LUCM01007530">
    <property type="protein sequence ID" value="KAA0189777.1"/>
    <property type="molecule type" value="Genomic_DNA"/>
</dbReference>
<evidence type="ECO:0000313" key="3">
    <source>
        <dbReference type="Proteomes" id="UP000728185"/>
    </source>
</evidence>
<proteinExistence type="predicted"/>
<evidence type="ECO:0000259" key="1">
    <source>
        <dbReference type="PROSITE" id="PS50812"/>
    </source>
</evidence>
<dbReference type="PROSITE" id="PS50812">
    <property type="entry name" value="PWWP"/>
    <property type="match status" value="1"/>
</dbReference>
<dbReference type="Proteomes" id="UP000728185">
    <property type="component" value="Unassembled WGS sequence"/>
</dbReference>
<keyword evidence="3" id="KW-1185">Reference proteome</keyword>
<dbReference type="OrthoDB" id="422362at2759"/>
<organism evidence="2 3">
    <name type="scientific">Fasciolopsis buskii</name>
    <dbReference type="NCBI Taxonomy" id="27845"/>
    <lineage>
        <taxon>Eukaryota</taxon>
        <taxon>Metazoa</taxon>
        <taxon>Spiralia</taxon>
        <taxon>Lophotrochozoa</taxon>
        <taxon>Platyhelminthes</taxon>
        <taxon>Trematoda</taxon>
        <taxon>Digenea</taxon>
        <taxon>Plagiorchiida</taxon>
        <taxon>Echinostomata</taxon>
        <taxon>Echinostomatoidea</taxon>
        <taxon>Fasciolidae</taxon>
        <taxon>Fasciolopsis</taxon>
    </lineage>
</organism>
<reference evidence="2" key="1">
    <citation type="submission" date="2019-05" db="EMBL/GenBank/DDBJ databases">
        <title>Annotation for the trematode Fasciolopsis buski.</title>
        <authorList>
            <person name="Choi Y.-J."/>
        </authorList>
    </citation>
    <scope>NUCLEOTIDE SEQUENCE</scope>
    <source>
        <strain evidence="2">HT</strain>
        <tissue evidence="2">Whole worm</tissue>
    </source>
</reference>
<feature type="domain" description="PWWP" evidence="1">
    <location>
        <begin position="7"/>
        <end position="25"/>
    </location>
</feature>
<accession>A0A8E0VHF9</accession>
<evidence type="ECO:0000313" key="2">
    <source>
        <dbReference type="EMBL" id="KAA0189777.1"/>
    </source>
</evidence>
<dbReference type="Gene3D" id="2.30.30.140">
    <property type="match status" value="1"/>
</dbReference>
<dbReference type="AlphaFoldDB" id="A0A8E0VHF9"/>
<comment type="caution">
    <text evidence="2">The sequence shown here is derived from an EMBL/GenBank/DDBJ whole genome shotgun (WGS) entry which is preliminary data.</text>
</comment>
<feature type="non-terminal residue" evidence="2">
    <location>
        <position position="1"/>
    </location>
</feature>
<dbReference type="SUPFAM" id="SSF63748">
    <property type="entry name" value="Tudor/PWWP/MBT"/>
    <property type="match status" value="1"/>
</dbReference>
<protein>
    <submittedName>
        <fullName evidence="2">Putative set domain protein</fullName>
    </submittedName>
</protein>
<dbReference type="Pfam" id="PF00855">
    <property type="entry name" value="PWWP"/>
    <property type="match status" value="1"/>
</dbReference>
<gene>
    <name evidence="2" type="ORF">FBUS_11847</name>
</gene>
<name>A0A8E0VHF9_9TREM</name>